<accession>Q0UMP4</accession>
<dbReference type="GeneID" id="5974217"/>
<dbReference type="KEGG" id="pno:SNOG_06970"/>
<dbReference type="RefSeq" id="XP_001797327.1">
    <property type="nucleotide sequence ID" value="XM_001797275.1"/>
</dbReference>
<dbReference type="AlphaFoldDB" id="Q0UMP4"/>
<gene>
    <name evidence="1" type="ORF">SNOG_06970</name>
</gene>
<sequence length="99" mass="10704">MTKSLRMGTRWDSRERVRDVLARLSSGSVPRVIKRNAEPLAIPGGPSDTATCFAPVKIPKDVLAALHKRVCIRRSVSAAALPQLAGSAPSSFHNDAREE</sequence>
<dbReference type="EMBL" id="CH445334">
    <property type="protein sequence ID" value="EAT85621.1"/>
    <property type="molecule type" value="Genomic_DNA"/>
</dbReference>
<dbReference type="Proteomes" id="UP000001055">
    <property type="component" value="Unassembled WGS sequence"/>
</dbReference>
<reference evidence="2" key="1">
    <citation type="journal article" date="2007" name="Plant Cell">
        <title>Dothideomycete-plant interactions illuminated by genome sequencing and EST analysis of the wheat pathogen Stagonospora nodorum.</title>
        <authorList>
            <person name="Hane J.K."/>
            <person name="Lowe R.G."/>
            <person name="Solomon P.S."/>
            <person name="Tan K.C."/>
            <person name="Schoch C.L."/>
            <person name="Spatafora J.W."/>
            <person name="Crous P.W."/>
            <person name="Kodira C."/>
            <person name="Birren B.W."/>
            <person name="Galagan J.E."/>
            <person name="Torriani S.F."/>
            <person name="McDonald B.A."/>
            <person name="Oliver R.P."/>
        </authorList>
    </citation>
    <scope>NUCLEOTIDE SEQUENCE [LARGE SCALE GENOMIC DNA]</scope>
    <source>
        <strain evidence="2">SN15 / ATCC MYA-4574 / FGSC 10173</strain>
    </source>
</reference>
<proteinExistence type="predicted"/>
<evidence type="ECO:0000313" key="1">
    <source>
        <dbReference type="EMBL" id="EAT85621.1"/>
    </source>
</evidence>
<dbReference type="InParanoid" id="Q0UMP4"/>
<protein>
    <submittedName>
        <fullName evidence="1">Uncharacterized protein</fullName>
    </submittedName>
</protein>
<evidence type="ECO:0000313" key="2">
    <source>
        <dbReference type="Proteomes" id="UP000001055"/>
    </source>
</evidence>
<name>Q0UMP4_PHANO</name>
<organism evidence="1 2">
    <name type="scientific">Phaeosphaeria nodorum (strain SN15 / ATCC MYA-4574 / FGSC 10173)</name>
    <name type="common">Glume blotch fungus</name>
    <name type="synonym">Parastagonospora nodorum</name>
    <dbReference type="NCBI Taxonomy" id="321614"/>
    <lineage>
        <taxon>Eukaryota</taxon>
        <taxon>Fungi</taxon>
        <taxon>Dikarya</taxon>
        <taxon>Ascomycota</taxon>
        <taxon>Pezizomycotina</taxon>
        <taxon>Dothideomycetes</taxon>
        <taxon>Pleosporomycetidae</taxon>
        <taxon>Pleosporales</taxon>
        <taxon>Pleosporineae</taxon>
        <taxon>Phaeosphaeriaceae</taxon>
        <taxon>Parastagonospora</taxon>
    </lineage>
</organism>